<name>A0A8J9ZXB6_BRALA</name>
<dbReference type="InterPro" id="IPR050525">
    <property type="entry name" value="ECM_Assembly_Org"/>
</dbReference>
<dbReference type="Gene3D" id="3.40.50.410">
    <property type="entry name" value="von Willebrand factor, type A domain"/>
    <property type="match status" value="1"/>
</dbReference>
<evidence type="ECO:0000313" key="2">
    <source>
        <dbReference type="EMBL" id="CAH1263718.1"/>
    </source>
</evidence>
<dbReference type="EMBL" id="OV696689">
    <property type="protein sequence ID" value="CAH1263718.1"/>
    <property type="molecule type" value="Genomic_DNA"/>
</dbReference>
<feature type="domain" description="VWFA" evidence="1">
    <location>
        <begin position="4"/>
        <end position="88"/>
    </location>
</feature>
<proteinExistence type="predicted"/>
<protein>
    <submittedName>
        <fullName evidence="2">COL21A1 protein</fullName>
    </submittedName>
</protein>
<accession>A0A8J9ZXB6</accession>
<dbReference type="Pfam" id="PF00092">
    <property type="entry name" value="VWA"/>
    <property type="match status" value="1"/>
</dbReference>
<dbReference type="PANTHER" id="PTHR24020">
    <property type="entry name" value="COLLAGEN ALPHA"/>
    <property type="match status" value="1"/>
</dbReference>
<dbReference type="AlphaFoldDB" id="A0A8J9ZXB6"/>
<dbReference type="InterPro" id="IPR002035">
    <property type="entry name" value="VWF_A"/>
</dbReference>
<gene>
    <name evidence="2" type="primary">COL21A1</name>
    <name evidence="2" type="ORF">BLAG_LOCUS18321</name>
</gene>
<dbReference type="PROSITE" id="PS50234">
    <property type="entry name" value="VWFA"/>
    <property type="match status" value="1"/>
</dbReference>
<dbReference type="OrthoDB" id="6132182at2759"/>
<sequence>MPVDLVFLLDASGSIGWFDFQVTKNFVKTTTSDFQIGPKNTQVDVVQYEDWPREEFPLNRFATLDELLPVIDNVPYLGGGTQTAANSVVLDVGMAVNEFTDEVNETFRVVVANRLTVYCQRHVLEFESCRRAASRAKRSVHESWTFNENDVVTLEGFPQPFISPNRTTLAFFVRHPDPTGNYTIVPGHLLLLMMQHNQLKVEEALGWKVVHGIYPYIG</sequence>
<dbReference type="PRINTS" id="PR00453">
    <property type="entry name" value="VWFADOMAIN"/>
</dbReference>
<dbReference type="SMART" id="SM00327">
    <property type="entry name" value="VWA"/>
    <property type="match status" value="1"/>
</dbReference>
<keyword evidence="3" id="KW-1185">Reference proteome</keyword>
<dbReference type="InterPro" id="IPR036465">
    <property type="entry name" value="vWFA_dom_sf"/>
</dbReference>
<dbReference type="PANTHER" id="PTHR24020:SF84">
    <property type="entry name" value="VWFA DOMAIN-CONTAINING PROTEIN"/>
    <property type="match status" value="1"/>
</dbReference>
<reference evidence="2" key="1">
    <citation type="submission" date="2022-01" db="EMBL/GenBank/DDBJ databases">
        <authorList>
            <person name="Braso-Vives M."/>
        </authorList>
    </citation>
    <scope>NUCLEOTIDE SEQUENCE</scope>
</reference>
<evidence type="ECO:0000259" key="1">
    <source>
        <dbReference type="PROSITE" id="PS50234"/>
    </source>
</evidence>
<evidence type="ECO:0000313" key="3">
    <source>
        <dbReference type="Proteomes" id="UP000838412"/>
    </source>
</evidence>
<organism evidence="2 3">
    <name type="scientific">Branchiostoma lanceolatum</name>
    <name type="common">Common lancelet</name>
    <name type="synonym">Amphioxus lanceolatum</name>
    <dbReference type="NCBI Taxonomy" id="7740"/>
    <lineage>
        <taxon>Eukaryota</taxon>
        <taxon>Metazoa</taxon>
        <taxon>Chordata</taxon>
        <taxon>Cephalochordata</taxon>
        <taxon>Leptocardii</taxon>
        <taxon>Amphioxiformes</taxon>
        <taxon>Branchiostomatidae</taxon>
        <taxon>Branchiostoma</taxon>
    </lineage>
</organism>
<dbReference type="SUPFAM" id="SSF53300">
    <property type="entry name" value="vWA-like"/>
    <property type="match status" value="1"/>
</dbReference>
<dbReference type="Proteomes" id="UP000838412">
    <property type="component" value="Chromosome 4"/>
</dbReference>